<dbReference type="Gene3D" id="3.30.70.270">
    <property type="match status" value="1"/>
</dbReference>
<proteinExistence type="predicted"/>
<dbReference type="Proteomes" id="UP001151760">
    <property type="component" value="Unassembled WGS sequence"/>
</dbReference>
<dbReference type="InterPro" id="IPR043128">
    <property type="entry name" value="Rev_trsase/Diguanyl_cyclase"/>
</dbReference>
<name>A0ABQ5D3I1_9ASTR</name>
<dbReference type="SUPFAM" id="SSF56672">
    <property type="entry name" value="DNA/RNA polymerases"/>
    <property type="match status" value="1"/>
</dbReference>
<comment type="caution">
    <text evidence="1">The sequence shown here is derived from an EMBL/GenBank/DDBJ whole genome shotgun (WGS) entry which is preliminary data.</text>
</comment>
<sequence>MVNIRPYRYPPNQKDVTEQMVNNLLDTDVVRHSHIPFSSPIVMGVATNPKKIQAMKAWPVPTNINQLRGFLGLTGYYISTTTKGHQIAFLSRTLAPKHQSLFAYEKQLLAVRITTPLQSKWLPKLLSFDYEIDYKKGKENVVANALSRVQSQGKLFSLLSEVTTTEFIDVVTLLWTTNPVLSKVIQGLQDGTISNNKYT</sequence>
<organism evidence="1 2">
    <name type="scientific">Tanacetum coccineum</name>
    <dbReference type="NCBI Taxonomy" id="301880"/>
    <lineage>
        <taxon>Eukaryota</taxon>
        <taxon>Viridiplantae</taxon>
        <taxon>Streptophyta</taxon>
        <taxon>Embryophyta</taxon>
        <taxon>Tracheophyta</taxon>
        <taxon>Spermatophyta</taxon>
        <taxon>Magnoliopsida</taxon>
        <taxon>eudicotyledons</taxon>
        <taxon>Gunneridae</taxon>
        <taxon>Pentapetalae</taxon>
        <taxon>asterids</taxon>
        <taxon>campanulids</taxon>
        <taxon>Asterales</taxon>
        <taxon>Asteraceae</taxon>
        <taxon>Asteroideae</taxon>
        <taxon>Anthemideae</taxon>
        <taxon>Anthemidinae</taxon>
        <taxon>Tanacetum</taxon>
    </lineage>
</organism>
<evidence type="ECO:0008006" key="3">
    <source>
        <dbReference type="Google" id="ProtNLM"/>
    </source>
</evidence>
<protein>
    <recommendedName>
        <fullName evidence="3">Reverse transcriptase RNase H-like domain-containing protein</fullName>
    </recommendedName>
</protein>
<dbReference type="PANTHER" id="PTHR34072:SF55">
    <property type="entry name" value="DNA_RNA POLYMERASES SUPERFAMILY PROTEIN"/>
    <property type="match status" value="1"/>
</dbReference>
<reference evidence="1" key="2">
    <citation type="submission" date="2022-01" db="EMBL/GenBank/DDBJ databases">
        <authorList>
            <person name="Yamashiro T."/>
            <person name="Shiraishi A."/>
            <person name="Satake H."/>
            <person name="Nakayama K."/>
        </authorList>
    </citation>
    <scope>NUCLEOTIDE SEQUENCE</scope>
</reference>
<evidence type="ECO:0000313" key="2">
    <source>
        <dbReference type="Proteomes" id="UP001151760"/>
    </source>
</evidence>
<evidence type="ECO:0000313" key="1">
    <source>
        <dbReference type="EMBL" id="GJT31374.1"/>
    </source>
</evidence>
<dbReference type="PANTHER" id="PTHR34072">
    <property type="entry name" value="ENZYMATIC POLYPROTEIN-RELATED"/>
    <property type="match status" value="1"/>
</dbReference>
<dbReference type="InterPro" id="IPR043502">
    <property type="entry name" value="DNA/RNA_pol_sf"/>
</dbReference>
<reference evidence="1" key="1">
    <citation type="journal article" date="2022" name="Int. J. Mol. Sci.">
        <title>Draft Genome of Tanacetum Coccineum: Genomic Comparison of Closely Related Tanacetum-Family Plants.</title>
        <authorList>
            <person name="Yamashiro T."/>
            <person name="Shiraishi A."/>
            <person name="Nakayama K."/>
            <person name="Satake H."/>
        </authorList>
    </citation>
    <scope>NUCLEOTIDE SEQUENCE</scope>
</reference>
<dbReference type="Gene3D" id="3.10.10.10">
    <property type="entry name" value="HIV Type 1 Reverse Transcriptase, subunit A, domain 1"/>
    <property type="match status" value="1"/>
</dbReference>
<gene>
    <name evidence="1" type="ORF">Tco_0911649</name>
</gene>
<dbReference type="EMBL" id="BQNB010014699">
    <property type="protein sequence ID" value="GJT31374.1"/>
    <property type="molecule type" value="Genomic_DNA"/>
</dbReference>
<keyword evidence="2" id="KW-1185">Reference proteome</keyword>
<accession>A0ABQ5D3I1</accession>